<keyword evidence="6" id="KW-1185">Reference proteome</keyword>
<dbReference type="InterPro" id="IPR036899">
    <property type="entry name" value="Ribosomal_uL13_sf"/>
</dbReference>
<dbReference type="HAMAP" id="MF_01366">
    <property type="entry name" value="Ribosomal_uL13"/>
    <property type="match status" value="1"/>
</dbReference>
<dbReference type="GO" id="GO:0005840">
    <property type="term" value="C:ribosome"/>
    <property type="evidence" value="ECO:0007669"/>
    <property type="project" value="UniProtKB-KW"/>
</dbReference>
<dbReference type="NCBIfam" id="NF005004">
    <property type="entry name" value="PRK06394.1"/>
    <property type="match status" value="1"/>
</dbReference>
<dbReference type="PANTHER" id="PTHR11545:SF3">
    <property type="entry name" value="LARGE RIBOSOMAL SUBUNIT PROTEIN UL13"/>
    <property type="match status" value="1"/>
</dbReference>
<dbReference type="InterPro" id="IPR005755">
    <property type="entry name" value="Ribosomal_uL13_euk/arc"/>
</dbReference>
<organism evidence="5 6">
    <name type="scientific">Candidatus Nanohalococcus occultus</name>
    <dbReference type="NCBI Taxonomy" id="2978047"/>
    <lineage>
        <taxon>Archaea</taxon>
        <taxon>Candidatus Nanohalarchaeota</taxon>
        <taxon>Candidatus Nanohalarchaeota incertae sedis</taxon>
        <taxon>Candidatus Nanohalococcus</taxon>
    </lineage>
</organism>
<gene>
    <name evidence="5" type="primary">rplM</name>
    <name evidence="4" type="synonym">rpl13</name>
    <name evidence="5" type="ORF">SVXNc_0928</name>
</gene>
<dbReference type="Pfam" id="PF00572">
    <property type="entry name" value="Ribosomal_L13"/>
    <property type="match status" value="1"/>
</dbReference>
<evidence type="ECO:0000256" key="3">
    <source>
        <dbReference type="ARBA" id="ARBA00023274"/>
    </source>
</evidence>
<proteinExistence type="inferred from homology"/>
<comment type="subunit">
    <text evidence="4">Part of the 50S ribosomal subunit.</text>
</comment>
<evidence type="ECO:0000313" key="6">
    <source>
        <dbReference type="Proteomes" id="UP001218034"/>
    </source>
</evidence>
<protein>
    <recommendedName>
        <fullName evidence="4">Large ribosomal subunit protein uL13</fullName>
    </recommendedName>
</protein>
<sequence length="143" mass="16278">MSLTIDAEGKILGRLATKIAREAKDGKEVNIVNADKVVISGSKEEVIANYRQKYERGTRHDGPYYPKAPHKILKRTVRNMLPYKSKEGREAFSRVKAYLGVPHDMEEITEVDVKEGDDLRYRNYVKLGEVSKSIGWTPRGDLK</sequence>
<evidence type="ECO:0000256" key="4">
    <source>
        <dbReference type="HAMAP-Rule" id="MF_01366"/>
    </source>
</evidence>
<dbReference type="GeneID" id="90590366"/>
<dbReference type="NCBIfam" id="TIGR01077">
    <property type="entry name" value="L13_A_E"/>
    <property type="match status" value="1"/>
</dbReference>
<dbReference type="Gene3D" id="3.90.1180.10">
    <property type="entry name" value="Ribosomal protein L13"/>
    <property type="match status" value="1"/>
</dbReference>
<dbReference type="CDD" id="cd00392">
    <property type="entry name" value="Ribosomal_L13"/>
    <property type="match status" value="1"/>
</dbReference>
<comment type="function">
    <text evidence="4">This protein is one of the early assembly proteins of the 50S ribosomal subunit, although it is not seen to bind rRNA by itself. It is important during the early stages of 50S assembly.</text>
</comment>
<comment type="similarity">
    <text evidence="1 4">Belongs to the universal ribosomal protein uL13 family.</text>
</comment>
<accession>A0ABY8CHE1</accession>
<reference evidence="5 6" key="1">
    <citation type="submission" date="2022-09" db="EMBL/GenBank/DDBJ databases">
        <title>Xylan utilization by haloarchaea-nanohaloarchaea associations.</title>
        <authorList>
            <person name="Yakimov M."/>
        </authorList>
    </citation>
    <scope>NUCLEOTIDE SEQUENCE [LARGE SCALE GENOMIC DNA]</scope>
    <source>
        <strain evidence="5 6">SVXNc</strain>
    </source>
</reference>
<keyword evidence="3 4" id="KW-0687">Ribonucleoprotein</keyword>
<dbReference type="PANTHER" id="PTHR11545">
    <property type="entry name" value="RIBOSOMAL PROTEIN L13"/>
    <property type="match status" value="1"/>
</dbReference>
<dbReference type="SUPFAM" id="SSF52161">
    <property type="entry name" value="Ribosomal protein L13"/>
    <property type="match status" value="1"/>
</dbReference>
<dbReference type="RefSeq" id="WP_347721759.1">
    <property type="nucleotide sequence ID" value="NZ_CP104395.1"/>
</dbReference>
<dbReference type="InterPro" id="IPR005822">
    <property type="entry name" value="Ribosomal_uL13"/>
</dbReference>
<keyword evidence="2 4" id="KW-0689">Ribosomal protein</keyword>
<dbReference type="EMBL" id="CP104395">
    <property type="protein sequence ID" value="WEL19930.1"/>
    <property type="molecule type" value="Genomic_DNA"/>
</dbReference>
<dbReference type="InterPro" id="IPR005823">
    <property type="entry name" value="Ribosomal_uL13_bac-type"/>
</dbReference>
<evidence type="ECO:0000256" key="2">
    <source>
        <dbReference type="ARBA" id="ARBA00022980"/>
    </source>
</evidence>
<dbReference type="PIRSF" id="PIRSF002181">
    <property type="entry name" value="Ribosomal_L13"/>
    <property type="match status" value="1"/>
</dbReference>
<evidence type="ECO:0000256" key="1">
    <source>
        <dbReference type="ARBA" id="ARBA00006227"/>
    </source>
</evidence>
<evidence type="ECO:0000313" key="5">
    <source>
        <dbReference type="EMBL" id="WEL19930.1"/>
    </source>
</evidence>
<name>A0ABY8CHE1_9ARCH</name>
<dbReference type="Proteomes" id="UP001218034">
    <property type="component" value="Chromosome"/>
</dbReference>